<proteinExistence type="predicted"/>
<organism evidence="2 3">
    <name type="scientific">Nesterenkonia aethiopica</name>
    <dbReference type="NCBI Taxonomy" id="269144"/>
    <lineage>
        <taxon>Bacteria</taxon>
        <taxon>Bacillati</taxon>
        <taxon>Actinomycetota</taxon>
        <taxon>Actinomycetes</taxon>
        <taxon>Micrococcales</taxon>
        <taxon>Micrococcaceae</taxon>
        <taxon>Nesterenkonia</taxon>
    </lineage>
</organism>
<dbReference type="RefSeq" id="WP_344682460.1">
    <property type="nucleotide sequence ID" value="NZ_BAAAVT010000008.1"/>
</dbReference>
<dbReference type="InterPro" id="IPR004697">
    <property type="entry name" value="AbgT"/>
</dbReference>
<keyword evidence="1" id="KW-1133">Transmembrane helix</keyword>
<keyword evidence="1" id="KW-0812">Transmembrane</keyword>
<evidence type="ECO:0000313" key="2">
    <source>
        <dbReference type="EMBL" id="GAA3062800.1"/>
    </source>
</evidence>
<feature type="transmembrane region" description="Helical" evidence="1">
    <location>
        <begin position="136"/>
        <end position="159"/>
    </location>
</feature>
<protein>
    <submittedName>
        <fullName evidence="2">p-aminobenzoyl-glutamate transporter</fullName>
    </submittedName>
</protein>
<evidence type="ECO:0000256" key="1">
    <source>
        <dbReference type="SAM" id="Phobius"/>
    </source>
</evidence>
<feature type="transmembrane region" description="Helical" evidence="1">
    <location>
        <begin position="394"/>
        <end position="414"/>
    </location>
</feature>
<feature type="transmembrane region" description="Helical" evidence="1">
    <location>
        <begin position="355"/>
        <end position="374"/>
    </location>
</feature>
<keyword evidence="1" id="KW-0472">Membrane</keyword>
<feature type="transmembrane region" description="Helical" evidence="1">
    <location>
        <begin position="421"/>
        <end position="441"/>
    </location>
</feature>
<feature type="transmembrane region" description="Helical" evidence="1">
    <location>
        <begin position="453"/>
        <end position="470"/>
    </location>
</feature>
<sequence>MSSRTRTEQQRTKRGGRLQRAGFRFLNGVEKVGNLLPHPFILFVFLAFVVVVISAVAAWAGAEVTNPMTDETTPVKSLATAEGVAFMLTSMLDNFLSFPPLGLVVVLLLGLGLANESGFLKTALRAAMARVRHPRLITFMVILIGIISNIASESAAIVVPPLAALLFLSAGRHPIAGLAAGFGAVGAGFSANIIIAGTDVLLSGISTSAAAIVDESAVVTPVSNWYFMSASTIVLTVIGVLVTERIVEPRLGAYDGEAPPDADTAPVTDLEKKGLRNAGIAFLVFVVLAALLIVPEGGILRGEDGSVIPSPFMSSIVPLLFLMFVLVGTVYGKTVGTISSINDIPRLMVASARDLGNLLVLIFAVAQAIAYFSWSNLGLWFAVLGAEVLTGLNIGPIGSLVIVSLVSLLFGLVISSGSAQWSLMAPVVIPMLMITGVDPAYTQLAFRIADSSVNMLVPLSPILAIALGYIQQYNRKAGIGTVFALMIPYAVAFYISWIILFVIWISLGIPIGPGESLSIG</sequence>
<dbReference type="Proteomes" id="UP001500236">
    <property type="component" value="Unassembled WGS sequence"/>
</dbReference>
<accession>A0ABP6LVH3</accession>
<feature type="transmembrane region" description="Helical" evidence="1">
    <location>
        <begin position="95"/>
        <end position="115"/>
    </location>
</feature>
<dbReference type="PANTHER" id="PTHR30282">
    <property type="entry name" value="P-AMINOBENZOYL GLUTAMATE TRANSPORTER"/>
    <property type="match status" value="1"/>
</dbReference>
<feature type="transmembrane region" description="Helical" evidence="1">
    <location>
        <begin position="40"/>
        <end position="62"/>
    </location>
</feature>
<dbReference type="PANTHER" id="PTHR30282:SF0">
    <property type="entry name" value="P-AMINOBENZOYL-GLUTAMATE TRANSPORT PROTEIN"/>
    <property type="match status" value="1"/>
</dbReference>
<reference evidence="3" key="1">
    <citation type="journal article" date="2019" name="Int. J. Syst. Evol. Microbiol.">
        <title>The Global Catalogue of Microorganisms (GCM) 10K type strain sequencing project: providing services to taxonomists for standard genome sequencing and annotation.</title>
        <authorList>
            <consortium name="The Broad Institute Genomics Platform"/>
            <consortium name="The Broad Institute Genome Sequencing Center for Infectious Disease"/>
            <person name="Wu L."/>
            <person name="Ma J."/>
        </authorList>
    </citation>
    <scope>NUCLEOTIDE SEQUENCE [LARGE SCALE GENOMIC DNA]</scope>
    <source>
        <strain evidence="3">JCM 14309</strain>
    </source>
</reference>
<feature type="transmembrane region" description="Helical" evidence="1">
    <location>
        <begin position="482"/>
        <end position="507"/>
    </location>
</feature>
<evidence type="ECO:0000313" key="3">
    <source>
        <dbReference type="Proteomes" id="UP001500236"/>
    </source>
</evidence>
<keyword evidence="3" id="KW-1185">Reference proteome</keyword>
<dbReference type="Pfam" id="PF03806">
    <property type="entry name" value="ABG_transport"/>
    <property type="match status" value="1"/>
</dbReference>
<feature type="transmembrane region" description="Helical" evidence="1">
    <location>
        <begin position="280"/>
        <end position="300"/>
    </location>
</feature>
<feature type="transmembrane region" description="Helical" evidence="1">
    <location>
        <begin position="165"/>
        <end position="186"/>
    </location>
</feature>
<gene>
    <name evidence="2" type="primary">abgT</name>
    <name evidence="2" type="ORF">GCM10010529_15120</name>
</gene>
<comment type="caution">
    <text evidence="2">The sequence shown here is derived from an EMBL/GenBank/DDBJ whole genome shotgun (WGS) entry which is preliminary data.</text>
</comment>
<feature type="transmembrane region" description="Helical" evidence="1">
    <location>
        <begin position="312"/>
        <end position="334"/>
    </location>
</feature>
<name>A0ABP6LVH3_9MICC</name>
<dbReference type="EMBL" id="BAAAVT010000008">
    <property type="protein sequence ID" value="GAA3062800.1"/>
    <property type="molecule type" value="Genomic_DNA"/>
</dbReference>